<organism evidence="6 7">
    <name type="scientific">Chiloscyllium punctatum</name>
    <name type="common">Brownbanded bambooshark</name>
    <name type="synonym">Hemiscyllium punctatum</name>
    <dbReference type="NCBI Taxonomy" id="137246"/>
    <lineage>
        <taxon>Eukaryota</taxon>
        <taxon>Metazoa</taxon>
        <taxon>Chordata</taxon>
        <taxon>Craniata</taxon>
        <taxon>Vertebrata</taxon>
        <taxon>Chondrichthyes</taxon>
        <taxon>Elasmobranchii</taxon>
        <taxon>Galeomorphii</taxon>
        <taxon>Galeoidea</taxon>
        <taxon>Orectolobiformes</taxon>
        <taxon>Hemiscylliidae</taxon>
        <taxon>Chiloscyllium</taxon>
    </lineage>
</organism>
<keyword evidence="5" id="KW-0234">DNA repair</keyword>
<keyword evidence="4" id="KW-0238">DNA-binding</keyword>
<dbReference type="Gene3D" id="1.10.20.10">
    <property type="entry name" value="Histone, subunit A"/>
    <property type="match status" value="1"/>
</dbReference>
<dbReference type="STRING" id="137246.A0A401SUS9"/>
<dbReference type="InterPro" id="IPR029003">
    <property type="entry name" value="CENP-S/Mhf1"/>
</dbReference>
<dbReference type="GO" id="GO:0003677">
    <property type="term" value="F:DNA binding"/>
    <property type="evidence" value="ECO:0007669"/>
    <property type="project" value="UniProtKB-KW"/>
</dbReference>
<evidence type="ECO:0000313" key="7">
    <source>
        <dbReference type="Proteomes" id="UP000287033"/>
    </source>
</evidence>
<keyword evidence="3" id="KW-0227">DNA damage</keyword>
<accession>A0A401SUS9</accession>
<dbReference type="Proteomes" id="UP000287033">
    <property type="component" value="Unassembled WGS sequence"/>
</dbReference>
<dbReference type="AlphaFoldDB" id="A0A401SUS9"/>
<comment type="similarity">
    <text evidence="1">Belongs to the TAF9 family. CENP-S/MHF1 subfamily.</text>
</comment>
<dbReference type="GO" id="GO:0071821">
    <property type="term" value="C:FANCM-MHF complex"/>
    <property type="evidence" value="ECO:0007669"/>
    <property type="project" value="InterPro"/>
</dbReference>
<evidence type="ECO:0000313" key="6">
    <source>
        <dbReference type="EMBL" id="GCC34149.1"/>
    </source>
</evidence>
<comment type="caution">
    <text evidence="6">The sequence shown here is derived from an EMBL/GenBank/DDBJ whole genome shotgun (WGS) entry which is preliminary data.</text>
</comment>
<dbReference type="SUPFAM" id="SSF47113">
    <property type="entry name" value="Histone-fold"/>
    <property type="match status" value="1"/>
</dbReference>
<evidence type="ECO:0000256" key="1">
    <source>
        <dbReference type="ARBA" id="ARBA00006612"/>
    </source>
</evidence>
<dbReference type="InterPro" id="IPR009072">
    <property type="entry name" value="Histone-fold"/>
</dbReference>
<evidence type="ECO:0000256" key="4">
    <source>
        <dbReference type="ARBA" id="ARBA00023125"/>
    </source>
</evidence>
<sequence>MSGRSGQEWLAGDQTDLGEDSKYRLRAAVHYTVGCLCEEVGVDKGTEFSKQTIAALAETTFRQCENFATDLELFAKHGKRTTVNTDDVKLLARRSKALVKLHFFRSCLS</sequence>
<dbReference type="GO" id="GO:0046982">
    <property type="term" value="F:protein heterodimerization activity"/>
    <property type="evidence" value="ECO:0007669"/>
    <property type="project" value="InterPro"/>
</dbReference>
<proteinExistence type="inferred from homology"/>
<dbReference type="CDD" id="cd22919">
    <property type="entry name" value="HFD_CENP-S"/>
    <property type="match status" value="1"/>
</dbReference>
<evidence type="ECO:0000256" key="3">
    <source>
        <dbReference type="ARBA" id="ARBA00022763"/>
    </source>
</evidence>
<dbReference type="PANTHER" id="PTHR22980">
    <property type="entry name" value="CORTISTATIN"/>
    <property type="match status" value="1"/>
</dbReference>
<dbReference type="EMBL" id="BEZZ01000573">
    <property type="protein sequence ID" value="GCC34149.1"/>
    <property type="molecule type" value="Genomic_DNA"/>
</dbReference>
<protein>
    <recommendedName>
        <fullName evidence="2">Centromere protein S</fullName>
    </recommendedName>
</protein>
<dbReference type="OrthoDB" id="1872155at2759"/>
<reference evidence="6 7" key="1">
    <citation type="journal article" date="2018" name="Nat. Ecol. Evol.">
        <title>Shark genomes provide insights into elasmobranch evolution and the origin of vertebrates.</title>
        <authorList>
            <person name="Hara Y"/>
            <person name="Yamaguchi K"/>
            <person name="Onimaru K"/>
            <person name="Kadota M"/>
            <person name="Koyanagi M"/>
            <person name="Keeley SD"/>
            <person name="Tatsumi K"/>
            <person name="Tanaka K"/>
            <person name="Motone F"/>
            <person name="Kageyama Y"/>
            <person name="Nozu R"/>
            <person name="Adachi N"/>
            <person name="Nishimura O"/>
            <person name="Nakagawa R"/>
            <person name="Tanegashima C"/>
            <person name="Kiyatake I"/>
            <person name="Matsumoto R"/>
            <person name="Murakumo K"/>
            <person name="Nishida K"/>
            <person name="Terakita A"/>
            <person name="Kuratani S"/>
            <person name="Sato K"/>
            <person name="Hyodo S Kuraku.S."/>
        </authorList>
    </citation>
    <scope>NUCLEOTIDE SEQUENCE [LARGE SCALE GENOMIC DNA]</scope>
</reference>
<dbReference type="GO" id="GO:0003682">
    <property type="term" value="F:chromatin binding"/>
    <property type="evidence" value="ECO:0007669"/>
    <property type="project" value="TreeGrafter"/>
</dbReference>
<evidence type="ECO:0000256" key="5">
    <source>
        <dbReference type="ARBA" id="ARBA00023204"/>
    </source>
</evidence>
<dbReference type="Pfam" id="PF15630">
    <property type="entry name" value="CENP-S"/>
    <property type="match status" value="1"/>
</dbReference>
<dbReference type="OMA" id="WTQIENV"/>
<dbReference type="GO" id="GO:0006281">
    <property type="term" value="P:DNA repair"/>
    <property type="evidence" value="ECO:0007669"/>
    <property type="project" value="UniProtKB-KW"/>
</dbReference>
<dbReference type="GO" id="GO:0000712">
    <property type="term" value="P:resolution of meiotic recombination intermediates"/>
    <property type="evidence" value="ECO:0007669"/>
    <property type="project" value="TreeGrafter"/>
</dbReference>
<evidence type="ECO:0000256" key="2">
    <source>
        <dbReference type="ARBA" id="ARBA00016400"/>
    </source>
</evidence>
<keyword evidence="7" id="KW-1185">Reference proteome</keyword>
<gene>
    <name evidence="6" type="ORF">chiPu_0012622</name>
</gene>
<dbReference type="GO" id="GO:0031297">
    <property type="term" value="P:replication fork processing"/>
    <property type="evidence" value="ECO:0007669"/>
    <property type="project" value="TreeGrafter"/>
</dbReference>
<dbReference type="PANTHER" id="PTHR22980:SF0">
    <property type="entry name" value="CENTROMERE PROTEIN S"/>
    <property type="match status" value="1"/>
</dbReference>
<name>A0A401SUS9_CHIPU</name>